<dbReference type="AlphaFoldDB" id="A0A0E9XQT9"/>
<sequence>MQICIFVQIYDDITVLNTTLSTWPKFPLPPAVLCASGGT</sequence>
<organism evidence="1">
    <name type="scientific">Anguilla anguilla</name>
    <name type="common">European freshwater eel</name>
    <name type="synonym">Muraena anguilla</name>
    <dbReference type="NCBI Taxonomy" id="7936"/>
    <lineage>
        <taxon>Eukaryota</taxon>
        <taxon>Metazoa</taxon>
        <taxon>Chordata</taxon>
        <taxon>Craniata</taxon>
        <taxon>Vertebrata</taxon>
        <taxon>Euteleostomi</taxon>
        <taxon>Actinopterygii</taxon>
        <taxon>Neopterygii</taxon>
        <taxon>Teleostei</taxon>
        <taxon>Anguilliformes</taxon>
        <taxon>Anguillidae</taxon>
        <taxon>Anguilla</taxon>
    </lineage>
</organism>
<reference evidence="1" key="1">
    <citation type="submission" date="2014-11" db="EMBL/GenBank/DDBJ databases">
        <authorList>
            <person name="Amaro Gonzalez C."/>
        </authorList>
    </citation>
    <scope>NUCLEOTIDE SEQUENCE</scope>
</reference>
<protein>
    <submittedName>
        <fullName evidence="1">Uncharacterized protein</fullName>
    </submittedName>
</protein>
<accession>A0A0E9XQT9</accession>
<evidence type="ECO:0000313" key="1">
    <source>
        <dbReference type="EMBL" id="JAI05000.1"/>
    </source>
</evidence>
<dbReference type="EMBL" id="GBXM01003578">
    <property type="protein sequence ID" value="JAI05000.1"/>
    <property type="molecule type" value="Transcribed_RNA"/>
</dbReference>
<proteinExistence type="predicted"/>
<name>A0A0E9XQT9_ANGAN</name>
<reference evidence="1" key="2">
    <citation type="journal article" date="2015" name="Fish Shellfish Immunol.">
        <title>Early steps in the European eel (Anguilla anguilla)-Vibrio vulnificus interaction in the gills: Role of the RtxA13 toxin.</title>
        <authorList>
            <person name="Callol A."/>
            <person name="Pajuelo D."/>
            <person name="Ebbesson L."/>
            <person name="Teles M."/>
            <person name="MacKenzie S."/>
            <person name="Amaro C."/>
        </authorList>
    </citation>
    <scope>NUCLEOTIDE SEQUENCE</scope>
</reference>